<dbReference type="GO" id="GO:0045944">
    <property type="term" value="P:positive regulation of transcription by RNA polymerase II"/>
    <property type="evidence" value="ECO:0007669"/>
    <property type="project" value="TreeGrafter"/>
</dbReference>
<dbReference type="GO" id="GO:0000122">
    <property type="term" value="P:negative regulation of transcription by RNA polymerase II"/>
    <property type="evidence" value="ECO:0007669"/>
    <property type="project" value="TreeGrafter"/>
</dbReference>
<dbReference type="SUPFAM" id="SSF57716">
    <property type="entry name" value="Glucocorticoid receptor-like (DNA-binding domain)"/>
    <property type="match status" value="1"/>
</dbReference>
<dbReference type="SUPFAM" id="SSF48508">
    <property type="entry name" value="Nuclear receptor ligand-binding domain"/>
    <property type="match status" value="1"/>
</dbReference>
<keyword evidence="4" id="KW-0805">Transcription regulation</keyword>
<dbReference type="InterPro" id="IPR013088">
    <property type="entry name" value="Znf_NHR/GATA"/>
</dbReference>
<evidence type="ECO:0000259" key="10">
    <source>
        <dbReference type="PROSITE" id="PS51030"/>
    </source>
</evidence>
<keyword evidence="7" id="KW-0675">Receptor</keyword>
<evidence type="ECO:0000256" key="4">
    <source>
        <dbReference type="ARBA" id="ARBA00023015"/>
    </source>
</evidence>
<organism evidence="12 13">
    <name type="scientific">Rotaria sordida</name>
    <dbReference type="NCBI Taxonomy" id="392033"/>
    <lineage>
        <taxon>Eukaryota</taxon>
        <taxon>Metazoa</taxon>
        <taxon>Spiralia</taxon>
        <taxon>Gnathifera</taxon>
        <taxon>Rotifera</taxon>
        <taxon>Eurotatoria</taxon>
        <taxon>Bdelloidea</taxon>
        <taxon>Philodinida</taxon>
        <taxon>Philodinidae</taxon>
        <taxon>Rotaria</taxon>
    </lineage>
</organism>
<dbReference type="PROSITE" id="PS51030">
    <property type="entry name" value="NUCLEAR_REC_DBD_2"/>
    <property type="match status" value="1"/>
</dbReference>
<dbReference type="Gene3D" id="3.30.50.10">
    <property type="entry name" value="Erythroid Transcription Factor GATA-1, subunit A"/>
    <property type="match status" value="1"/>
</dbReference>
<reference evidence="12" key="1">
    <citation type="submission" date="2021-02" db="EMBL/GenBank/DDBJ databases">
        <authorList>
            <person name="Nowell W R."/>
        </authorList>
    </citation>
    <scope>NUCLEOTIDE SEQUENCE</scope>
</reference>
<keyword evidence="6" id="KW-0804">Transcription</keyword>
<dbReference type="InterPro" id="IPR050234">
    <property type="entry name" value="Nuclear_hormone_rcpt_NR1"/>
</dbReference>
<keyword evidence="3" id="KW-0862">Zinc</keyword>
<dbReference type="EMBL" id="CAJNOL010002577">
    <property type="protein sequence ID" value="CAF1513182.1"/>
    <property type="molecule type" value="Genomic_DNA"/>
</dbReference>
<evidence type="ECO:0000256" key="5">
    <source>
        <dbReference type="ARBA" id="ARBA00023125"/>
    </source>
</evidence>
<evidence type="ECO:0000256" key="7">
    <source>
        <dbReference type="ARBA" id="ARBA00023170"/>
    </source>
</evidence>
<dbReference type="PROSITE" id="PS00031">
    <property type="entry name" value="NUCLEAR_REC_DBD_1"/>
    <property type="match status" value="1"/>
</dbReference>
<dbReference type="GO" id="GO:0004879">
    <property type="term" value="F:nuclear receptor activity"/>
    <property type="evidence" value="ECO:0007669"/>
    <property type="project" value="TreeGrafter"/>
</dbReference>
<evidence type="ECO:0000256" key="3">
    <source>
        <dbReference type="ARBA" id="ARBA00022833"/>
    </source>
</evidence>
<dbReference type="GO" id="GO:0030154">
    <property type="term" value="P:cell differentiation"/>
    <property type="evidence" value="ECO:0007669"/>
    <property type="project" value="TreeGrafter"/>
</dbReference>
<dbReference type="GO" id="GO:0008270">
    <property type="term" value="F:zinc ion binding"/>
    <property type="evidence" value="ECO:0007669"/>
    <property type="project" value="UniProtKB-KW"/>
</dbReference>
<name>A0A815U5S7_9BILA</name>
<feature type="compositionally biased region" description="Polar residues" evidence="9">
    <location>
        <begin position="11"/>
        <end position="22"/>
    </location>
</feature>
<evidence type="ECO:0000256" key="2">
    <source>
        <dbReference type="ARBA" id="ARBA00022771"/>
    </source>
</evidence>
<keyword evidence="1" id="KW-0479">Metal-binding</keyword>
<dbReference type="Proteomes" id="UP000663854">
    <property type="component" value="Unassembled WGS sequence"/>
</dbReference>
<dbReference type="PANTHER" id="PTHR24082">
    <property type="entry name" value="NUCLEAR HORMONE RECEPTOR"/>
    <property type="match status" value="1"/>
</dbReference>
<protein>
    <recommendedName>
        <fullName evidence="10">Nuclear receptor domain-containing protein</fullName>
    </recommendedName>
</protein>
<dbReference type="SMART" id="SM00399">
    <property type="entry name" value="ZnF_C4"/>
    <property type="match status" value="1"/>
</dbReference>
<evidence type="ECO:0000313" key="11">
    <source>
        <dbReference type="EMBL" id="CAF1231235.1"/>
    </source>
</evidence>
<keyword evidence="13" id="KW-1185">Reference proteome</keyword>
<dbReference type="Proteomes" id="UP000663870">
    <property type="component" value="Unassembled WGS sequence"/>
</dbReference>
<evidence type="ECO:0000313" key="13">
    <source>
        <dbReference type="Proteomes" id="UP000663870"/>
    </source>
</evidence>
<dbReference type="AlphaFoldDB" id="A0A815U5S7"/>
<accession>A0A815U5S7</accession>
<dbReference type="InterPro" id="IPR001628">
    <property type="entry name" value="Znf_hrmn_rcpt"/>
</dbReference>
<keyword evidence="2" id="KW-0863">Zinc-finger</keyword>
<gene>
    <name evidence="12" type="ORF">JXQ802_LOCUS41114</name>
    <name evidence="11" type="ORF">PYM288_LOCUS26392</name>
</gene>
<evidence type="ECO:0000256" key="1">
    <source>
        <dbReference type="ARBA" id="ARBA00022723"/>
    </source>
</evidence>
<keyword evidence="8" id="KW-0539">Nucleus</keyword>
<proteinExistence type="predicted"/>
<dbReference type="PRINTS" id="PR00047">
    <property type="entry name" value="STROIDFINGER"/>
</dbReference>
<dbReference type="PANTHER" id="PTHR24082:SF283">
    <property type="entry name" value="NUCLEAR HORMONE RECEPTOR HR96"/>
    <property type="match status" value="1"/>
</dbReference>
<evidence type="ECO:0000256" key="8">
    <source>
        <dbReference type="ARBA" id="ARBA00023242"/>
    </source>
</evidence>
<keyword evidence="5" id="KW-0238">DNA-binding</keyword>
<evidence type="ECO:0000256" key="6">
    <source>
        <dbReference type="ARBA" id="ARBA00023163"/>
    </source>
</evidence>
<dbReference type="InterPro" id="IPR035500">
    <property type="entry name" value="NHR-like_dom_sf"/>
</dbReference>
<dbReference type="GO" id="GO:0000978">
    <property type="term" value="F:RNA polymerase II cis-regulatory region sequence-specific DNA binding"/>
    <property type="evidence" value="ECO:0007669"/>
    <property type="project" value="TreeGrafter"/>
</dbReference>
<feature type="domain" description="Nuclear receptor" evidence="10">
    <location>
        <begin position="30"/>
        <end position="106"/>
    </location>
</feature>
<dbReference type="EMBL" id="CAJNOH010001573">
    <property type="protein sequence ID" value="CAF1231235.1"/>
    <property type="molecule type" value="Genomic_DNA"/>
</dbReference>
<feature type="region of interest" description="Disordered" evidence="9">
    <location>
        <begin position="1"/>
        <end position="22"/>
    </location>
</feature>
<sequence length="387" mass="44290">MEVTPTEVRNDSTSTPTINSRSVRQKITSPVVCKVCGSSAQYSYYGAIVCHSCKVFFRRNALNRSVPLKCKSGDHCEINVYNRRICPSCRLVKCFASGMTVEMIRSSRANQTMINRKKKSTSTALVRLADRRNQLAQIPTLNLLRSDISTLTVDQWNHLSNLVHCFDEYSELSFIEHFIHEQSALPPKFRFKYASVRNFFTSMMSKVQLVFEKNRDIFSLSLHDRSTLLRSTVEYTTSIGGAVILRQAHLFDNPAFFKSAELIFRPSAVALTKQTIDQLDPDITFIKIIFAVVAFLISNYTVYTSTAPTNLTDAKKILRIQDIYTDLVWRYLIYKYNDHDAILCFSNFIRCLFLINDSVVEAHEAQQYTDIIDSVVEATQQKLTLNQ</sequence>
<evidence type="ECO:0000256" key="9">
    <source>
        <dbReference type="SAM" id="MobiDB-lite"/>
    </source>
</evidence>
<dbReference type="Pfam" id="PF00105">
    <property type="entry name" value="zf-C4"/>
    <property type="match status" value="1"/>
</dbReference>
<comment type="caution">
    <text evidence="12">The sequence shown here is derived from an EMBL/GenBank/DDBJ whole genome shotgun (WGS) entry which is preliminary data.</text>
</comment>
<evidence type="ECO:0000313" key="12">
    <source>
        <dbReference type="EMBL" id="CAF1513182.1"/>
    </source>
</evidence>